<dbReference type="Proteomes" id="UP000223071">
    <property type="component" value="Unassembled WGS sequence"/>
</dbReference>
<feature type="domain" description="Glycoside hydrolase family 57 N-terminal" evidence="3">
    <location>
        <begin position="21"/>
        <end position="257"/>
    </location>
</feature>
<evidence type="ECO:0000313" key="5">
    <source>
        <dbReference type="Proteomes" id="UP000223071"/>
    </source>
</evidence>
<dbReference type="RefSeq" id="WP_098504886.1">
    <property type="nucleotide sequence ID" value="NZ_PDJQ01000001.1"/>
</dbReference>
<dbReference type="GO" id="GO:0005975">
    <property type="term" value="P:carbohydrate metabolic process"/>
    <property type="evidence" value="ECO:0007669"/>
    <property type="project" value="InterPro"/>
</dbReference>
<evidence type="ECO:0000256" key="1">
    <source>
        <dbReference type="ARBA" id="ARBA00006821"/>
    </source>
</evidence>
<evidence type="ECO:0000313" key="4">
    <source>
        <dbReference type="EMBL" id="PFG75068.1"/>
    </source>
</evidence>
<dbReference type="GO" id="GO:0016787">
    <property type="term" value="F:hydrolase activity"/>
    <property type="evidence" value="ECO:0007669"/>
    <property type="project" value="UniProtKB-KW"/>
</dbReference>
<dbReference type="InterPro" id="IPR004300">
    <property type="entry name" value="Glyco_hydro_57_N"/>
</dbReference>
<evidence type="ECO:0000256" key="2">
    <source>
        <dbReference type="ARBA" id="ARBA00023277"/>
    </source>
</evidence>
<dbReference type="SUPFAM" id="SSF88713">
    <property type="entry name" value="Glycoside hydrolase/deacetylase"/>
    <property type="match status" value="1"/>
</dbReference>
<keyword evidence="5" id="KW-1185">Reference proteome</keyword>
<comment type="similarity">
    <text evidence="1">Belongs to the glycosyl hydrolase 57 family.</text>
</comment>
<name>A0A2A9HGY1_TEPT2</name>
<dbReference type="PANTHER" id="PTHR36306:SF1">
    <property type="entry name" value="ALPHA-AMYLASE-RELATED"/>
    <property type="match status" value="1"/>
</dbReference>
<keyword evidence="4" id="KW-0378">Hydrolase</keyword>
<keyword evidence="2" id="KW-0119">Carbohydrate metabolism</keyword>
<sequence length="407" mass="45763">MICWALLLHFYQPPTQTHDVLVKVAEESYRPLIRVLRAHENARVAVNLQGVLTDLLLEHGLGDVVAGLRELAEAGRVEFVGSGKYHPILPLIPEAERKRQIQENARTNRAALGRAWNPRGFFPPEMCYSREILPAINASGHEWVIVSGVACPVDWPTDVICRVPVNGNHLRVLFRDDIRSNRISFRETNPEAFLRDLAGVGGGKDAYVVTAMDAETYGHHIRDWEREFLGATLELLAANGNGVQMVFPSELLELFPDGPVIEPYASSWSTSRDDLAAHNPFPLWKSPGNRLHELQWEYVDHCLDLVAVARRYATTAEAKEFAAAAYERLGPALHSCQFWWASRRPMWSIPMIYRGFLLLNQVATYAAHAIAVGDASEPVKREARWRLAAANETRLELERELIGSRAP</sequence>
<proteinExistence type="inferred from homology"/>
<dbReference type="AlphaFoldDB" id="A0A2A9HGY1"/>
<protein>
    <submittedName>
        <fullName evidence="4">Glycosyl hydrolase family 57</fullName>
    </submittedName>
</protein>
<reference evidence="4 5" key="1">
    <citation type="submission" date="2017-09" db="EMBL/GenBank/DDBJ databases">
        <title>Sequencing the genomes of two abundant thermophiles in Great Basin hot springs: Thermocrinis jamiesonii and novel Chloroflexi Thermoflexus hugenholtzii.</title>
        <authorList>
            <person name="Hedlund B."/>
        </authorList>
    </citation>
    <scope>NUCLEOTIDE SEQUENCE [LARGE SCALE GENOMIC DNA]</scope>
    <source>
        <strain evidence="4 5">G233</strain>
    </source>
</reference>
<organism evidence="4 5">
    <name type="scientific">Tepidiforma thermophila (strain KCTC 52669 / CGMCC 1.13589 / G233)</name>
    <dbReference type="NCBI Taxonomy" id="2761530"/>
    <lineage>
        <taxon>Bacteria</taxon>
        <taxon>Bacillati</taxon>
        <taxon>Chloroflexota</taxon>
        <taxon>Tepidiformia</taxon>
        <taxon>Tepidiformales</taxon>
        <taxon>Tepidiformaceae</taxon>
        <taxon>Tepidiforma</taxon>
    </lineage>
</organism>
<dbReference type="Pfam" id="PF03065">
    <property type="entry name" value="Glyco_hydro_57"/>
    <property type="match status" value="1"/>
</dbReference>
<evidence type="ECO:0000259" key="3">
    <source>
        <dbReference type="Pfam" id="PF03065"/>
    </source>
</evidence>
<comment type="caution">
    <text evidence="4">The sequence shown here is derived from an EMBL/GenBank/DDBJ whole genome shotgun (WGS) entry which is preliminary data.</text>
</comment>
<gene>
    <name evidence="4" type="ORF">A9A59_2333</name>
</gene>
<dbReference type="PANTHER" id="PTHR36306">
    <property type="entry name" value="ALPHA-AMYLASE-RELATED-RELATED"/>
    <property type="match status" value="1"/>
</dbReference>
<accession>A0A2A9HGY1</accession>
<dbReference type="InterPro" id="IPR052046">
    <property type="entry name" value="GH57_Enzymes"/>
</dbReference>
<dbReference type="InterPro" id="IPR011330">
    <property type="entry name" value="Glyco_hydro/deAcase_b/a-brl"/>
</dbReference>
<dbReference type="EMBL" id="PDJQ01000001">
    <property type="protein sequence ID" value="PFG75068.1"/>
    <property type="molecule type" value="Genomic_DNA"/>
</dbReference>
<dbReference type="Gene3D" id="3.20.110.20">
    <property type="match status" value="1"/>
</dbReference>